<evidence type="ECO:0000313" key="1">
    <source>
        <dbReference type="EMBL" id="AIE76212.1"/>
    </source>
</evidence>
<reference evidence="3" key="3">
    <citation type="submission" date="2022-10" db="PDB data bank">
        <title>Cryo-EM structure of Synechocystis sp. PCC6714 Cascade at 3.8 angstrom resolution.</title>
        <authorList>
            <person name="Xiao Y."/>
            <person name="Lu M."/>
            <person name="Yu C."/>
            <person name="Zhang Y."/>
        </authorList>
    </citation>
    <scope>STRUCTURE BY ELECTRON MICROSCOPY (3.80 ANGSTROMS) OF 396-519</scope>
</reference>
<keyword evidence="1" id="KW-0614">Plasmid</keyword>
<evidence type="ECO:0007829" key="2">
    <source>
        <dbReference type="PDB" id="8H67"/>
    </source>
</evidence>
<evidence type="ECO:0007829" key="4">
    <source>
        <dbReference type="PDB" id="8IP0"/>
    </source>
</evidence>
<evidence type="ECO:0007829" key="3">
    <source>
        <dbReference type="PDB" id="8H7Q"/>
    </source>
</evidence>
<keyword evidence="2 3" id="KW-0002">3D-structure</keyword>
<sequence>MIRELKKWPWFKIRQKEKDVLLSIENLDQYGASIQLNLEGLIALFDLAYLSFTEERKSKSKIKDFKRVDEIEIEENGKNKIQKYYFYDVITPQGGFLAGWDKSDGQIWLRIWRDMFWSIIKGVPATRNPFNNRCGLNLNAGDSFSKDVESVWKSLQNAEKTTGQSGAFYLGAMAVNAENVSTDDLIKWQFLLHFWAFVAQVYCPYILDKDGKRNFNGYVIVIPDIANLEDFCDILPDVLSNRNSKAFGFRPQESVIDVPEQGALELLNLIKQRIAKKAGSGLLSDLIVGVEVIHAEKQGNSIKLHSVSYLQPNEESVDDYNAIKNSYYCPWFRRQLLLNLVNPKFDLASQSWLKRHPWYGFGDLLSRIPQRWLKENNSYFSHDARQLFTQKGDFDMTVATTKTREYAEIVYKIAQGFVLSKLSSKHDLQWSKCKGNPKLEREYNDKKEKVVNEAFLAIRSRTEKQAFIDYFVSTLYPHVRQDEFVDFAQKLFQDTDEIRSLTLLALSSQYPIKRQGETE</sequence>
<accession>A0A068N831</accession>
<reference evidence="1" key="1">
    <citation type="journal article" date="2014" name="DNA Res.">
        <title>Comparative genome analysis of the closely related synechocystis strains PCC 6714 and PCC 6803.</title>
        <authorList>
            <person name="Kopf M."/>
            <person name="Klahn S."/>
            <person name="Pade N."/>
            <person name="Weingartner C."/>
            <person name="Hagemann M."/>
            <person name="Voss B."/>
            <person name="Hess W.R."/>
        </authorList>
    </citation>
    <scope>NUCLEOTIDE SEQUENCE</scope>
    <source>
        <strain evidence="1">PCC 6714</strain>
    </source>
</reference>
<gene>
    <name evidence="1" type="ORF">D082_50500</name>
</gene>
<geneLocation type="plasmid" evidence="1">
    <name>pSYLB</name>
</geneLocation>
<organism evidence="1">
    <name type="scientific">Synechocystis sp. (strain PCC 6714)</name>
    <name type="common">Aphanocapsa sp. (strain PCC 6714)</name>
    <dbReference type="NCBI Taxonomy" id="1147"/>
    <lineage>
        <taxon>Bacteria</taxon>
        <taxon>Bacillati</taxon>
        <taxon>Cyanobacteriota</taxon>
        <taxon>Cyanophyceae</taxon>
        <taxon>Synechococcales</taxon>
        <taxon>Merismopediaceae</taxon>
        <taxon>Synechocystis</taxon>
    </lineage>
</organism>
<dbReference type="PDB" id="8H7Q">
    <property type="method" value="EM"/>
    <property type="resolution" value="3.80 A"/>
    <property type="chains" value="J/K/N/O=396-519"/>
</dbReference>
<dbReference type="PDB" id="8IP0">
    <property type="method" value="EM"/>
    <property type="resolution" value="3.60 A"/>
    <property type="chains" value="J=1-519, K/L/M=396-519"/>
</dbReference>
<protein>
    <submittedName>
        <fullName evidence="1">Uncharacterized protein</fullName>
    </submittedName>
</protein>
<accession>A0ACD6B8S0</accession>
<reference evidence="2 4" key="4">
    <citation type="journal article" date="2024" name="Nat. Commun.">
        <title>Structure and genome editing of type I-B CRISPR-Cas.</title>
        <authorList>
            <person name="Lu M."/>
            <person name="Yu C."/>
            <person name="Zhang Y."/>
            <person name="Ju W."/>
            <person name="Ye Z."/>
            <person name="Hua C."/>
            <person name="Mao J."/>
            <person name="Hu C."/>
            <person name="Yang Z."/>
            <person name="Xiao Y."/>
        </authorList>
    </citation>
    <scope>STRUCTURE BY ELECTRON MICROSCOPY (3.60 ANGSTROMS) OF 1-519 AND 396-519</scope>
</reference>
<name>A0ACD6B8S0_SYNY4</name>
<reference evidence="1" key="2">
    <citation type="journal article" date="2014" name="Genome Announc.">
        <title>Finished genome sequence of the unicellular cyanobacterium Synechocystis sp. strain PCC 6714.</title>
        <authorList>
            <person name="Kopf M."/>
            <person name="Klahn S."/>
            <person name="Voss B."/>
            <person name="Stuber K."/>
            <person name="Huettel B."/>
            <person name="Reinhardt R."/>
            <person name="Hess W.R."/>
        </authorList>
    </citation>
    <scope>NUCLEOTIDE SEQUENCE</scope>
    <source>
        <strain evidence="1">PCC 6714</strain>
    </source>
</reference>
<dbReference type="PDB" id="8H67">
    <property type="method" value="EM"/>
    <property type="resolution" value="3.80 A"/>
    <property type="chains" value="L=1-519, M/N/O=396-519"/>
</dbReference>
<proteinExistence type="evidence at protein level"/>
<dbReference type="EMBL" id="CP007544">
    <property type="protein sequence ID" value="AIE76212.1"/>
    <property type="molecule type" value="Genomic_DNA"/>
</dbReference>